<dbReference type="PANTHER" id="PTHR32063">
    <property type="match status" value="1"/>
</dbReference>
<dbReference type="RefSeq" id="WP_003334498.1">
    <property type="nucleotide sequence ID" value="NZ_CP007806.1"/>
</dbReference>
<dbReference type="Proteomes" id="UP000005850">
    <property type="component" value="Chromosome"/>
</dbReference>
<feature type="transmembrane region" description="Helical" evidence="1">
    <location>
        <begin position="356"/>
        <end position="376"/>
    </location>
</feature>
<evidence type="ECO:0000313" key="2">
    <source>
        <dbReference type="EMBL" id="AIG28487.1"/>
    </source>
</evidence>
<dbReference type="SUPFAM" id="SSF82693">
    <property type="entry name" value="Multidrug efflux transporter AcrB pore domain, PN1, PN2, PC1 and PC2 subdomains"/>
    <property type="match status" value="3"/>
</dbReference>
<dbReference type="GO" id="GO:0042910">
    <property type="term" value="F:xenobiotic transmembrane transporter activity"/>
    <property type="evidence" value="ECO:0007669"/>
    <property type="project" value="TreeGrafter"/>
</dbReference>
<feature type="transmembrane region" description="Helical" evidence="1">
    <location>
        <begin position="528"/>
        <end position="551"/>
    </location>
</feature>
<dbReference type="SUPFAM" id="SSF82714">
    <property type="entry name" value="Multidrug efflux transporter AcrB TolC docking domain, DN and DC subdomains"/>
    <property type="match status" value="2"/>
</dbReference>
<proteinExistence type="predicted"/>
<dbReference type="InterPro" id="IPR001036">
    <property type="entry name" value="Acrflvin-R"/>
</dbReference>
<feature type="transmembrane region" description="Helical" evidence="1">
    <location>
        <begin position="326"/>
        <end position="349"/>
    </location>
</feature>
<evidence type="ECO:0000256" key="1">
    <source>
        <dbReference type="SAM" id="Phobius"/>
    </source>
</evidence>
<protein>
    <submittedName>
        <fullName evidence="2">Efflux pump membrane transporter BepG</fullName>
    </submittedName>
</protein>
<dbReference type="PANTHER" id="PTHR32063:SF24">
    <property type="entry name" value="CATION EFFLUX SYSTEM (ACRB_ACRD_ACRF FAMILY)"/>
    <property type="match status" value="1"/>
</dbReference>
<keyword evidence="1" id="KW-1133">Transmembrane helix</keyword>
<feature type="transmembrane region" description="Helical" evidence="1">
    <location>
        <begin position="908"/>
        <end position="930"/>
    </location>
</feature>
<dbReference type="InterPro" id="IPR027463">
    <property type="entry name" value="AcrB_DN_DC_subdom"/>
</dbReference>
<dbReference type="STRING" id="1042163.BRLA_c042120"/>
<keyword evidence="1" id="KW-0812">Transmembrane</keyword>
<dbReference type="AlphaFoldDB" id="A0A075R794"/>
<dbReference type="HOGENOM" id="CLU_002755_1_2_9"/>
<dbReference type="KEGG" id="blr:BRLA_c042120"/>
<feature type="transmembrane region" description="Helical" evidence="1">
    <location>
        <begin position="455"/>
        <end position="481"/>
    </location>
</feature>
<dbReference type="SUPFAM" id="SSF82866">
    <property type="entry name" value="Multidrug efflux transporter AcrB transmembrane domain"/>
    <property type="match status" value="2"/>
</dbReference>
<gene>
    <name evidence="2" type="primary">bepG</name>
    <name evidence="2" type="ORF">BRLA_c042120</name>
</gene>
<dbReference type="Gene3D" id="3.30.70.1430">
    <property type="entry name" value="Multidrug efflux transporter AcrB pore domain"/>
    <property type="match status" value="2"/>
</dbReference>
<dbReference type="EMBL" id="CP007806">
    <property type="protein sequence ID" value="AIG28487.1"/>
    <property type="molecule type" value="Genomic_DNA"/>
</dbReference>
<feature type="transmembrane region" description="Helical" evidence="1">
    <location>
        <begin position="382"/>
        <end position="401"/>
    </location>
</feature>
<sequence>MIEYFIKKRKITLVFFTMVVLIGIFVSLSLPKQESPDTIVSMATVTTIYPGATPEKMEQTVTKKLEGKINEVQGIKSISSESRSGISLITVRSESKVEPKKVFEELRKKVKDAEADLPEEAEQPIINDDMSRTFIQTFQITAESFEEILQLRDTLDLWKDQLRTIPGVSDVSILGLPKQELKIYVNAQRLQQYKISWTQVMNAVRTKNETTPLGDVNVDTRKYQLTLPVSYKADTFNKVIVTRTKEGVPVYLQDIATISDSTKRLEYQTYYNGKPAVTVSINAELGSDVPGVQKAIDQKLETLEKNLPSWAKKEPVFSQMDRIDELFSGLFHEMLIAIVAVLFICTLGLNLTTSMMVALAIPISLAAGMAVLPFFGITLNQMTIFGLIIVLGILVDDAVVVNDNIERRLSVLGEDAYTASVLGTKEVSVSIITATLATVSAFGPIIFLPGDAGHFIFPVPVIIIFTMLASMLMSLTIVPIFREWNQRRNKKQTNYQKPAGLLGKQINSLIQWYGDRVMPIMLKNPLKTGVTGVLIATVFYGLITFIPVQLFPDDDRPQMVVNISTPIGSNLQETDRIVQGVTEWIQKQPHIEKVSAFLGGNGPQMIPSAPPVGSGENMAQLVITFDNKQMDSRKILEPWMVQFKQMYPEANIIPYSVKAAMYTGSPVAIRVYGDDLHQLYAISEQIKQLIAETKGTYNINDTLGNEQYSLQFNVNQGNMDKKLISEADLTRTLRLISQGIPMGQFDNGKNLVDLTLLADQSGMTTQQVFQQLTVPNVQGQLIPVSQIAEMKPTLSLQNIPRYNLSRSVTITSDVGDRTADDVMRELKEKMEKLELPAEYAWNVTGETEEETDILLDLGMLAVVAVFLIFLLIVIQFNSLSIPILVMSTVYLAISGSLIGLFITRTPIGFMTVAGFISLSGIVVRNGIVLIEFIEEARHTGVELKEAVIGAGKARLRPILLTSVAAIAGLTPMAITGSVMFKPLAITIISGLLFSMLLTLIVVPSLYTVLAIGKQRKVARKKAREQINSQQVEKSL</sequence>
<dbReference type="PRINTS" id="PR00702">
    <property type="entry name" value="ACRIFLAVINRP"/>
</dbReference>
<feature type="transmembrane region" description="Helical" evidence="1">
    <location>
        <begin position="986"/>
        <end position="1011"/>
    </location>
</feature>
<feature type="transmembrane region" description="Helical" evidence="1">
    <location>
        <begin position="958"/>
        <end position="980"/>
    </location>
</feature>
<dbReference type="Gene3D" id="3.30.70.1320">
    <property type="entry name" value="Multidrug efflux transporter AcrB pore domain like"/>
    <property type="match status" value="1"/>
</dbReference>
<organism evidence="2 3">
    <name type="scientific">Brevibacillus laterosporus LMG 15441</name>
    <dbReference type="NCBI Taxonomy" id="1042163"/>
    <lineage>
        <taxon>Bacteria</taxon>
        <taxon>Bacillati</taxon>
        <taxon>Bacillota</taxon>
        <taxon>Bacilli</taxon>
        <taxon>Bacillales</taxon>
        <taxon>Paenibacillaceae</taxon>
        <taxon>Brevibacillus</taxon>
    </lineage>
</organism>
<feature type="transmembrane region" description="Helical" evidence="1">
    <location>
        <begin position="881"/>
        <end position="902"/>
    </location>
</feature>
<feature type="transmembrane region" description="Helical" evidence="1">
    <location>
        <begin position="853"/>
        <end position="874"/>
    </location>
</feature>
<keyword evidence="1" id="KW-0472">Membrane</keyword>
<keyword evidence="3" id="KW-1185">Reference proteome</keyword>
<reference evidence="2 3" key="1">
    <citation type="journal article" date="2011" name="J. Bacteriol.">
        <title>Genome sequence of Brevibacillus laterosporus LMG 15441, a pathogen of invertebrates.</title>
        <authorList>
            <person name="Djukic M."/>
            <person name="Poehlein A."/>
            <person name="Thurmer A."/>
            <person name="Daniel R."/>
        </authorList>
    </citation>
    <scope>NUCLEOTIDE SEQUENCE [LARGE SCALE GENOMIC DNA]</scope>
    <source>
        <strain evidence="2 3">LMG 15441</strain>
    </source>
</reference>
<feature type="transmembrane region" description="Helical" evidence="1">
    <location>
        <begin position="427"/>
        <end position="449"/>
    </location>
</feature>
<feature type="transmembrane region" description="Helical" evidence="1">
    <location>
        <begin position="12"/>
        <end position="30"/>
    </location>
</feature>
<dbReference type="Gene3D" id="1.20.1640.10">
    <property type="entry name" value="Multidrug efflux transporter AcrB transmembrane domain"/>
    <property type="match status" value="2"/>
</dbReference>
<dbReference type="eggNOG" id="COG0841">
    <property type="taxonomic scope" value="Bacteria"/>
</dbReference>
<evidence type="ECO:0000313" key="3">
    <source>
        <dbReference type="Proteomes" id="UP000005850"/>
    </source>
</evidence>
<accession>A0A075R794</accession>
<dbReference type="GO" id="GO:0005886">
    <property type="term" value="C:plasma membrane"/>
    <property type="evidence" value="ECO:0007669"/>
    <property type="project" value="TreeGrafter"/>
</dbReference>
<dbReference type="Gene3D" id="3.30.70.1440">
    <property type="entry name" value="Multidrug efflux transporter AcrB pore domain"/>
    <property type="match status" value="1"/>
</dbReference>
<name>A0A075R794_BRELA</name>
<dbReference type="Gene3D" id="3.30.2090.10">
    <property type="entry name" value="Multidrug efflux transporter AcrB TolC docking domain, DN and DC subdomains"/>
    <property type="match status" value="2"/>
</dbReference>
<dbReference type="Pfam" id="PF00873">
    <property type="entry name" value="ACR_tran"/>
    <property type="match status" value="1"/>
</dbReference>